<dbReference type="Proteomes" id="UP000290174">
    <property type="component" value="Unassembled WGS sequence"/>
</dbReference>
<name>A0A4V1KVK1_9BRAD</name>
<proteinExistence type="predicted"/>
<accession>A0A4V1KVK1</accession>
<dbReference type="AlphaFoldDB" id="A0A4V1KVK1"/>
<comment type="caution">
    <text evidence="1">The sequence shown here is derived from an EMBL/GenBank/DDBJ whole genome shotgun (WGS) entry which is preliminary data.</text>
</comment>
<organism evidence="1 2">
    <name type="scientific">Bradyrhizobium zhanjiangense</name>
    <dbReference type="NCBI Taxonomy" id="1325107"/>
    <lineage>
        <taxon>Bacteria</taxon>
        <taxon>Pseudomonadati</taxon>
        <taxon>Pseudomonadota</taxon>
        <taxon>Alphaproteobacteria</taxon>
        <taxon>Hyphomicrobiales</taxon>
        <taxon>Nitrobacteraceae</taxon>
        <taxon>Bradyrhizobium</taxon>
    </lineage>
</organism>
<dbReference type="EMBL" id="RKMK01000031">
    <property type="protein sequence ID" value="RXG89900.1"/>
    <property type="molecule type" value="Genomic_DNA"/>
</dbReference>
<reference evidence="1 2" key="1">
    <citation type="submission" date="2018-11" db="EMBL/GenBank/DDBJ databases">
        <title>Bradyrhizobium sp. nov., isolated from effective nodules of peanut in China.</title>
        <authorList>
            <person name="Li Y."/>
        </authorList>
    </citation>
    <scope>NUCLEOTIDE SEQUENCE [LARGE SCALE GENOMIC DNA]</scope>
    <source>
        <strain evidence="1 2">CCBAU 51770</strain>
    </source>
</reference>
<sequence>MTEPRGISKKQAAAYAGCESLSAFNEWVRRGIMPKPIPGTRKWDRKAIDAALDRLSGLQPKIEAQLTPYDAWKASQNASAAERDQLVHKKAR</sequence>
<evidence type="ECO:0000313" key="1">
    <source>
        <dbReference type="EMBL" id="RXG89900.1"/>
    </source>
</evidence>
<protein>
    <submittedName>
        <fullName evidence="1">Uncharacterized protein</fullName>
    </submittedName>
</protein>
<gene>
    <name evidence="1" type="ORF">EAS61_27405</name>
</gene>
<evidence type="ECO:0000313" key="2">
    <source>
        <dbReference type="Proteomes" id="UP000290174"/>
    </source>
</evidence>